<feature type="non-terminal residue" evidence="1">
    <location>
        <position position="1"/>
    </location>
</feature>
<protein>
    <submittedName>
        <fullName evidence="1">Uncharacterized protein</fullName>
    </submittedName>
</protein>
<organism evidence="1 2">
    <name type="scientific">Neomesorhizobium albiziae</name>
    <dbReference type="NCBI Taxonomy" id="335020"/>
    <lineage>
        <taxon>Bacteria</taxon>
        <taxon>Pseudomonadati</taxon>
        <taxon>Pseudomonadota</taxon>
        <taxon>Alphaproteobacteria</taxon>
        <taxon>Hyphomicrobiales</taxon>
        <taxon>Phyllobacteriaceae</taxon>
        <taxon>Neomesorhizobium</taxon>
    </lineage>
</organism>
<evidence type="ECO:0000313" key="2">
    <source>
        <dbReference type="Proteomes" id="UP000323300"/>
    </source>
</evidence>
<sequence length="211" mass="22570">GNLHSKQIELFPFAMWQAFPAADYYGNSASMMDIRVNSLATQNIVGIPSCLPSFICWTFHALGRLPVAVLVLASRKSMPLPWSGCVLPMAPCRRPTCTPTFGCRRRTSPATSSAFRLLSRVGEGDISALGCGLTGSCSSTFQCYSLGNHLGVTASPQFPLPAGYVTLPVDDRSPPLGLMPPHSREQGILQILLSQCIPVICTPDHPGRGAP</sequence>
<proteinExistence type="predicted"/>
<dbReference type="AlphaFoldDB" id="A0A1I4G6F3"/>
<keyword evidence="2" id="KW-1185">Reference proteome</keyword>
<gene>
    <name evidence="1" type="ORF">SAMN04488498_1823</name>
</gene>
<evidence type="ECO:0000313" key="1">
    <source>
        <dbReference type="EMBL" id="SFL24666.1"/>
    </source>
</evidence>
<dbReference type="EMBL" id="FOSL01000082">
    <property type="protein sequence ID" value="SFL24666.1"/>
    <property type="molecule type" value="Genomic_DNA"/>
</dbReference>
<accession>A0A1I4G6F3</accession>
<dbReference type="Proteomes" id="UP000323300">
    <property type="component" value="Unassembled WGS sequence"/>
</dbReference>
<name>A0A1I4G6F3_9HYPH</name>
<reference evidence="1 2" key="1">
    <citation type="submission" date="2016-10" db="EMBL/GenBank/DDBJ databases">
        <authorList>
            <person name="Varghese N."/>
            <person name="Submissions S."/>
        </authorList>
    </citation>
    <scope>NUCLEOTIDE SEQUENCE [LARGE SCALE GENOMIC DNA]</scope>
    <source>
        <strain evidence="1 2">DSM 21822</strain>
    </source>
</reference>